<accession>A0A5C5FL37</accession>
<dbReference type="AlphaFoldDB" id="A0A5C5FL37"/>
<dbReference type="GO" id="GO:0016757">
    <property type="term" value="F:glycosyltransferase activity"/>
    <property type="evidence" value="ECO:0007669"/>
    <property type="project" value="UniProtKB-KW"/>
</dbReference>
<comment type="similarity">
    <text evidence="1">Belongs to the glycosyltransferase group 1 family. Glycosyltransferase 4 subfamily.</text>
</comment>
<keyword evidence="6" id="KW-0119">Carbohydrate metabolism</keyword>
<keyword evidence="3" id="KW-0313">Glucose metabolism</keyword>
<comment type="subunit">
    <text evidence="2">Homodimer.</text>
</comment>
<keyword evidence="11" id="KW-1185">Reference proteome</keyword>
<dbReference type="OrthoDB" id="937291at2759"/>
<dbReference type="PANTHER" id="PTHR47779:SF1">
    <property type="entry name" value="SYNTHASE (CCG-9), PUTATIVE (AFU_ORTHOLOGUE AFUA_3G12100)-RELATED"/>
    <property type="match status" value="1"/>
</dbReference>
<sequence>MTRSEDMLSVPAHDLHERAPTPHSVTQRRLDIKPKKHRKASAPLQIVFVGVAVRERPDLDDNGTEYAISVSDGSGTVQSEHSFRPKGEDATQALDYILDLARKYTEARGHKIQIFALARTCAGLAPDVTFSPTSKKDSENNDFLTRVWLELDAIPFLASSEASEGRFSLDAQAGAAIDEALATLVPMSSSTIKIQLSPLRQVLVDANYRVHLYSLPLLKSITSPALWNAFSDLGSALAQQKTNVAFFSATPRGGGVALMRHSLMRIWHATGLDVRWYVPAGDPSVFNITKRKFHNVLQGVADKDVLLHEDEMTLFEAWTKHNYERLWAGEDSPIKRLDVAVIDDPQLTALIPIIKRESPRTKIVFRSHIQIRADLIDKGEEQIKTTWDYLWGFIQQADLFVAHPVEEFVPKVVHEKMPVVYMPPSTDPIDGLNKPLSRNFLNMCRHTFNEAVRSSSGGHVNWERGYILQVARFDPSKGIPHLIEGYRLFREHAAKTGDHEHIPQLILTGHSSVDDPDGTLVLHQLHDQINDDKFADIRDDIFAIRAPPSDRLLNAILRGADVVAQVSTREGYEIKVSEAVHKGKWVIATNAGGIPLQIRKGTDGELVEPADPEGIANALIDFYSSDKRMASRSEMTVNDVEHVRGGRFGDGGDGPSERDLSVGNATMWHVLFSRLLGITGHVTLSDSQRALCEKLGIDIDGKRPHDFEGLKGEKVWEVLVKAFDGDKKRDA</sequence>
<dbReference type="Pfam" id="PF21269">
    <property type="entry name" value="TreT_GT1"/>
    <property type="match status" value="1"/>
</dbReference>
<dbReference type="EMBL" id="SOZI01000203">
    <property type="protein sequence ID" value="TNY17435.1"/>
    <property type="molecule type" value="Genomic_DNA"/>
</dbReference>
<proteinExistence type="inferred from homology"/>
<feature type="region of interest" description="Disordered" evidence="7">
    <location>
        <begin position="1"/>
        <end position="36"/>
    </location>
</feature>
<evidence type="ECO:0000259" key="9">
    <source>
        <dbReference type="Pfam" id="PF21269"/>
    </source>
</evidence>
<keyword evidence="4" id="KW-0328">Glycosyltransferase</keyword>
<dbReference type="SUPFAM" id="SSF53756">
    <property type="entry name" value="UDP-Glycosyltransferase/glycogen phosphorylase"/>
    <property type="match status" value="1"/>
</dbReference>
<protein>
    <submittedName>
        <fullName evidence="10">UDP-Glycosyltransferase/glycogen phosphorylase</fullName>
    </submittedName>
</protein>
<comment type="caution">
    <text evidence="10">The sequence shown here is derived from an EMBL/GenBank/DDBJ whole genome shotgun (WGS) entry which is preliminary data.</text>
</comment>
<keyword evidence="5 10" id="KW-0808">Transferase</keyword>
<evidence type="ECO:0000313" key="10">
    <source>
        <dbReference type="EMBL" id="TNY17435.1"/>
    </source>
</evidence>
<evidence type="ECO:0000256" key="1">
    <source>
        <dbReference type="ARBA" id="ARBA00009481"/>
    </source>
</evidence>
<evidence type="ECO:0000256" key="3">
    <source>
        <dbReference type="ARBA" id="ARBA00022526"/>
    </source>
</evidence>
<dbReference type="Proteomes" id="UP000311382">
    <property type="component" value="Unassembled WGS sequence"/>
</dbReference>
<evidence type="ECO:0000259" key="8">
    <source>
        <dbReference type="Pfam" id="PF00534"/>
    </source>
</evidence>
<evidence type="ECO:0000256" key="6">
    <source>
        <dbReference type="ARBA" id="ARBA00023277"/>
    </source>
</evidence>
<evidence type="ECO:0000256" key="2">
    <source>
        <dbReference type="ARBA" id="ARBA00011738"/>
    </source>
</evidence>
<dbReference type="PANTHER" id="PTHR47779">
    <property type="entry name" value="SYNTHASE (CCG-9), PUTATIVE (AFU_ORTHOLOGUE AFUA_3G12100)-RELATED"/>
    <property type="match status" value="1"/>
</dbReference>
<dbReference type="GO" id="GO:0006006">
    <property type="term" value="P:glucose metabolic process"/>
    <property type="evidence" value="ECO:0007669"/>
    <property type="project" value="UniProtKB-KW"/>
</dbReference>
<organism evidence="10 11">
    <name type="scientific">Rhodotorula diobovata</name>
    <dbReference type="NCBI Taxonomy" id="5288"/>
    <lineage>
        <taxon>Eukaryota</taxon>
        <taxon>Fungi</taxon>
        <taxon>Dikarya</taxon>
        <taxon>Basidiomycota</taxon>
        <taxon>Pucciniomycotina</taxon>
        <taxon>Microbotryomycetes</taxon>
        <taxon>Sporidiobolales</taxon>
        <taxon>Sporidiobolaceae</taxon>
        <taxon>Rhodotorula</taxon>
    </lineage>
</organism>
<dbReference type="Pfam" id="PF00534">
    <property type="entry name" value="Glycos_transf_1"/>
    <property type="match status" value="1"/>
</dbReference>
<dbReference type="InterPro" id="IPR052078">
    <property type="entry name" value="Trehalose_Metab_GTase"/>
</dbReference>
<reference evidence="10 11" key="1">
    <citation type="submission" date="2019-03" db="EMBL/GenBank/DDBJ databases">
        <title>Rhodosporidium diobovatum UCD-FST 08-225 genome sequencing, assembly, and annotation.</title>
        <authorList>
            <person name="Fakankun I.U."/>
            <person name="Fristensky B."/>
            <person name="Levin D.B."/>
        </authorList>
    </citation>
    <scope>NUCLEOTIDE SEQUENCE [LARGE SCALE GENOMIC DNA]</scope>
    <source>
        <strain evidence="10 11">UCD-FST 08-225</strain>
    </source>
</reference>
<evidence type="ECO:0000256" key="7">
    <source>
        <dbReference type="SAM" id="MobiDB-lite"/>
    </source>
</evidence>
<feature type="domain" description="Glycosyl transferase family 1" evidence="8">
    <location>
        <begin position="464"/>
        <end position="630"/>
    </location>
</feature>
<evidence type="ECO:0000256" key="4">
    <source>
        <dbReference type="ARBA" id="ARBA00022676"/>
    </source>
</evidence>
<evidence type="ECO:0000313" key="11">
    <source>
        <dbReference type="Proteomes" id="UP000311382"/>
    </source>
</evidence>
<evidence type="ECO:0000256" key="5">
    <source>
        <dbReference type="ARBA" id="ARBA00022679"/>
    </source>
</evidence>
<gene>
    <name evidence="10" type="ORF">DMC30DRAFT_419785</name>
</gene>
<dbReference type="InterPro" id="IPR049438">
    <property type="entry name" value="TreT_GT1"/>
</dbReference>
<name>A0A5C5FL37_9BASI</name>
<dbReference type="STRING" id="5288.A0A5C5FL37"/>
<dbReference type="Gene3D" id="3.40.50.2000">
    <property type="entry name" value="Glycogen Phosphorylase B"/>
    <property type="match status" value="2"/>
</dbReference>
<feature type="domain" description="Trehalose synthase N-terminal" evidence="9">
    <location>
        <begin position="247"/>
        <end position="409"/>
    </location>
</feature>
<dbReference type="InterPro" id="IPR001296">
    <property type="entry name" value="Glyco_trans_1"/>
</dbReference>